<sequence length="1183" mass="130214">MESIKNETNGNHNHPESTQNAQTSSSSKEPESSFSSSASSDKNLHQFKAGDEIAGYRLLRIEALEEINSTLYQLEHINTHARHIHIANDDRENTFGVTFRTVPTDSTGVAHILEHTVLCGSEKYDVRDPFFSMLKRSLSTFMNALTASDWTMYPFSTQNEKDFYNLMDVYLDAAFFPRLDALSFKQEGHRMETVVNDNGEKELIYKGVVYNEMKGAMSSPSQVMGRALMAALYPDTTYSFNSGGEPSNIPSLTHSELKAFHARYYHPSNAFFYTYGSLPMVRHLEFIDKKVLKRFKAIAPGSEVASQPRWKTPKTITVPYPLSKDENPEKKYQACVAWLTDDIQDAFGMLVLGVLDHILLGNAASPLRKKLIDSQLGSALSDASGFDPDMRDTMFACGLKEIAKKDVSKVEKIIFDTLEELCANGIDQRLLESAIHQIEFHKKEITNNPHPFGIKLLLSIAGTWIHEGDPVSCFNIDDDIERLRKETAKGGFLEQKLREYFIDNPHRVLFILEPDQNMEEIENKRIKNELEDKLSSTSPEELAIIDRDAETLAALQEAKENVDVLPTLELADVKPDIETVKADSIENVKVSTCYNKATSGILYFTCPTGLAVPSHADKAFVSSASSSSESAASSSSTHSSSGSASTLSSPHSSSGSASTLSSPHSSSGSASTLNAPHSSSGSASTLSASHRSSDSSVPCTFPGPDSSRFLSNEQMSLIPFFCRAFSGTGSAVRDYAEMAELMDLYTGGIGISPYSGTGFNGNNTYVSFLSLQGKALTRNINHMFDIIKELVCQYSFKDMVRLKSLLLQYRAGLESSIVSNGHRYAISLAARNLTHTSGISEMWHGISQFRFIRELTEKSGIVNFSPREAALMLNGSTLPSSKSRATSNENSSPSNSYPLTSESENISGDSDSSNRNRGDELERLSSDLSAIASKLFMKGNMKPAIAGEKSALIEADRNINAMLNTLPAIEGNDFRHAAASVSGHLPFEGWSTSTSVSFVAQAFKTVRMGHADAPAMAAISKILRSLYLHREIREKGGAYGGFAMYNAEEGIFSFASYRDPNIRRTLGVFHSACDFIKSGDYTDEDVKEAILQVCSEIDKPDTPGTASLKAFYRQLLGLTDEKRRSFKESLLSLDKKQIIKAAEKYFTVDESQKGTAVISSREALEDANKNLKKGEQKLDLFKI</sequence>
<evidence type="ECO:0000256" key="7">
    <source>
        <dbReference type="SAM" id="MobiDB-lite"/>
    </source>
</evidence>
<dbReference type="InterPro" id="IPR011249">
    <property type="entry name" value="Metalloenz_LuxS/M16"/>
</dbReference>
<evidence type="ECO:0000256" key="4">
    <source>
        <dbReference type="ARBA" id="ARBA00022801"/>
    </source>
</evidence>
<dbReference type="InterPro" id="IPR007863">
    <property type="entry name" value="Peptidase_M16_C"/>
</dbReference>
<feature type="domain" description="Peptidase M16C associated" evidence="8">
    <location>
        <begin position="512"/>
        <end position="855"/>
    </location>
</feature>
<dbReference type="Pfam" id="PF05193">
    <property type="entry name" value="Peptidase_M16_C"/>
    <property type="match status" value="1"/>
</dbReference>
<keyword evidence="3" id="KW-0479">Metal-binding</keyword>
<feature type="compositionally biased region" description="Low complexity" evidence="7">
    <location>
        <begin position="678"/>
        <end position="696"/>
    </location>
</feature>
<organism evidence="9 10">
    <name type="scientific">Desulfamplus magnetovallimortis</name>
    <dbReference type="NCBI Taxonomy" id="1246637"/>
    <lineage>
        <taxon>Bacteria</taxon>
        <taxon>Pseudomonadati</taxon>
        <taxon>Thermodesulfobacteriota</taxon>
        <taxon>Desulfobacteria</taxon>
        <taxon>Desulfobacterales</taxon>
        <taxon>Desulfobacteraceae</taxon>
        <taxon>Desulfamplus</taxon>
    </lineage>
</organism>
<feature type="region of interest" description="Disordered" evidence="7">
    <location>
        <begin position="1"/>
        <end position="41"/>
    </location>
</feature>
<feature type="compositionally biased region" description="Low complexity" evidence="7">
    <location>
        <begin position="24"/>
        <end position="40"/>
    </location>
</feature>
<feature type="compositionally biased region" description="Polar residues" evidence="7">
    <location>
        <begin position="1"/>
        <end position="23"/>
    </location>
</feature>
<dbReference type="Pfam" id="PF00675">
    <property type="entry name" value="Peptidase_M16"/>
    <property type="match status" value="1"/>
</dbReference>
<dbReference type="RefSeq" id="WP_080800392.1">
    <property type="nucleotide sequence ID" value="NZ_LT828541.1"/>
</dbReference>
<dbReference type="OrthoDB" id="9762027at2"/>
<feature type="compositionally biased region" description="Polar residues" evidence="7">
    <location>
        <begin position="897"/>
        <end position="911"/>
    </location>
</feature>
<dbReference type="Proteomes" id="UP000191931">
    <property type="component" value="Unassembled WGS sequence"/>
</dbReference>
<keyword evidence="6" id="KW-0482">Metalloprotease</keyword>
<dbReference type="PANTHER" id="PTHR43016:SF13">
    <property type="entry name" value="PRESEQUENCE PROTEASE, MITOCHONDRIAL"/>
    <property type="match status" value="1"/>
</dbReference>
<evidence type="ECO:0000313" key="9">
    <source>
        <dbReference type="EMBL" id="SLM31548.1"/>
    </source>
</evidence>
<proteinExistence type="predicted"/>
<dbReference type="InterPro" id="IPR055130">
    <property type="entry name" value="PreP_C"/>
</dbReference>
<feature type="compositionally biased region" description="Low complexity" evidence="7">
    <location>
        <begin position="628"/>
        <end position="671"/>
    </location>
</feature>
<dbReference type="GO" id="GO:0006508">
    <property type="term" value="P:proteolysis"/>
    <property type="evidence" value="ECO:0007669"/>
    <property type="project" value="UniProtKB-KW"/>
</dbReference>
<dbReference type="STRING" id="1246637.MTBBW1_350039"/>
<evidence type="ECO:0000256" key="5">
    <source>
        <dbReference type="ARBA" id="ARBA00022833"/>
    </source>
</evidence>
<evidence type="ECO:0000313" key="10">
    <source>
        <dbReference type="Proteomes" id="UP000191931"/>
    </source>
</evidence>
<dbReference type="FunFam" id="3.30.830.10:FF:000009">
    <property type="entry name" value="Presequence protease, mitochondrial"/>
    <property type="match status" value="1"/>
</dbReference>
<dbReference type="FunFam" id="3.30.830.10:FF:000011">
    <property type="entry name" value="Presequence protease, mitochondrial"/>
    <property type="match status" value="1"/>
</dbReference>
<dbReference type="SMART" id="SM01264">
    <property type="entry name" value="M16C_associated"/>
    <property type="match status" value="1"/>
</dbReference>
<dbReference type="AlphaFoldDB" id="A0A1W1HGN4"/>
<feature type="region of interest" description="Disordered" evidence="7">
    <location>
        <begin position="628"/>
        <end position="699"/>
    </location>
</feature>
<evidence type="ECO:0000259" key="8">
    <source>
        <dbReference type="SMART" id="SM01264"/>
    </source>
</evidence>
<name>A0A1W1HGN4_9BACT</name>
<dbReference type="EMBL" id="FWEV01000276">
    <property type="protein sequence ID" value="SLM31548.1"/>
    <property type="molecule type" value="Genomic_DNA"/>
</dbReference>
<accession>A0A1W1HGN4</accession>
<evidence type="ECO:0000256" key="3">
    <source>
        <dbReference type="ARBA" id="ARBA00022723"/>
    </source>
</evidence>
<keyword evidence="5" id="KW-0862">Zinc</keyword>
<dbReference type="GO" id="GO:0008237">
    <property type="term" value="F:metallopeptidase activity"/>
    <property type="evidence" value="ECO:0007669"/>
    <property type="project" value="UniProtKB-KW"/>
</dbReference>
<feature type="compositionally biased region" description="Polar residues" evidence="7">
    <location>
        <begin position="876"/>
        <end position="886"/>
    </location>
</feature>
<keyword evidence="2" id="KW-0645">Protease</keyword>
<feature type="compositionally biased region" description="Low complexity" evidence="7">
    <location>
        <begin position="887"/>
        <end position="896"/>
    </location>
</feature>
<dbReference type="Gene3D" id="3.30.830.10">
    <property type="entry name" value="Metalloenzyme, LuxS/M16 peptidase-like"/>
    <property type="match status" value="4"/>
</dbReference>
<dbReference type="InterPro" id="IPR011765">
    <property type="entry name" value="Pept_M16_N"/>
</dbReference>
<reference evidence="9 10" key="1">
    <citation type="submission" date="2017-03" db="EMBL/GenBank/DDBJ databases">
        <authorList>
            <person name="Afonso C.L."/>
            <person name="Miller P.J."/>
            <person name="Scott M.A."/>
            <person name="Spackman E."/>
            <person name="Goraichik I."/>
            <person name="Dimitrov K.M."/>
            <person name="Suarez D.L."/>
            <person name="Swayne D.E."/>
        </authorList>
    </citation>
    <scope>NUCLEOTIDE SEQUENCE [LARGE SCALE GENOMIC DNA]</scope>
    <source>
        <strain evidence="9">PRJEB14757</strain>
    </source>
</reference>
<evidence type="ECO:0000256" key="2">
    <source>
        <dbReference type="ARBA" id="ARBA00022670"/>
    </source>
</evidence>
<keyword evidence="4" id="KW-0378">Hydrolase</keyword>
<gene>
    <name evidence="9" type="ORF">MTBBW1_350039</name>
</gene>
<evidence type="ECO:0000256" key="1">
    <source>
        <dbReference type="ARBA" id="ARBA00001947"/>
    </source>
</evidence>
<dbReference type="SUPFAM" id="SSF63411">
    <property type="entry name" value="LuxS/MPP-like metallohydrolase"/>
    <property type="match status" value="4"/>
</dbReference>
<feature type="region of interest" description="Disordered" evidence="7">
    <location>
        <begin position="876"/>
        <end position="920"/>
    </location>
</feature>
<dbReference type="PANTHER" id="PTHR43016">
    <property type="entry name" value="PRESEQUENCE PROTEASE"/>
    <property type="match status" value="1"/>
</dbReference>
<dbReference type="Pfam" id="PF22516">
    <property type="entry name" value="PreP_C"/>
    <property type="match status" value="1"/>
</dbReference>
<dbReference type="GO" id="GO:0046872">
    <property type="term" value="F:metal ion binding"/>
    <property type="evidence" value="ECO:0007669"/>
    <property type="project" value="UniProtKB-KW"/>
</dbReference>
<evidence type="ECO:0000256" key="6">
    <source>
        <dbReference type="ARBA" id="ARBA00023049"/>
    </source>
</evidence>
<dbReference type="InterPro" id="IPR013578">
    <property type="entry name" value="Peptidase_M16C_assoc"/>
</dbReference>
<keyword evidence="10" id="KW-1185">Reference proteome</keyword>
<dbReference type="Pfam" id="PF08367">
    <property type="entry name" value="M16C_assoc"/>
    <property type="match status" value="2"/>
</dbReference>
<protein>
    <recommendedName>
        <fullName evidence="8">Peptidase M16C associated domain-containing protein</fullName>
    </recommendedName>
</protein>
<comment type="cofactor">
    <cofactor evidence="1">
        <name>Zn(2+)</name>
        <dbReference type="ChEBI" id="CHEBI:29105"/>
    </cofactor>
</comment>